<keyword evidence="9" id="KW-1185">Reference proteome</keyword>
<evidence type="ECO:0000256" key="7">
    <source>
        <dbReference type="SAM" id="Phobius"/>
    </source>
</evidence>
<keyword evidence="3" id="KW-0808">Transferase</keyword>
<dbReference type="InterPro" id="IPR044878">
    <property type="entry name" value="UbiA_sf"/>
</dbReference>
<evidence type="ECO:0000256" key="6">
    <source>
        <dbReference type="ARBA" id="ARBA00023136"/>
    </source>
</evidence>
<reference evidence="8" key="1">
    <citation type="journal article" date="2022" name="Front. Genet.">
        <title>Chromosome-Scale Assembly of the Dendrobium nobile Genome Provides Insights Into the Molecular Mechanism of the Biosynthesis of the Medicinal Active Ingredient of Dendrobium.</title>
        <authorList>
            <person name="Xu Q."/>
            <person name="Niu S.-C."/>
            <person name="Li K.-L."/>
            <person name="Zheng P.-J."/>
            <person name="Zhang X.-J."/>
            <person name="Jia Y."/>
            <person name="Liu Y."/>
            <person name="Niu Y.-X."/>
            <person name="Yu L.-H."/>
            <person name="Chen D.-F."/>
            <person name="Zhang G.-Q."/>
        </authorList>
    </citation>
    <scope>NUCLEOTIDE SEQUENCE</scope>
    <source>
        <tissue evidence="8">Leaf</tissue>
    </source>
</reference>
<organism evidence="8 9">
    <name type="scientific">Dendrobium nobile</name>
    <name type="common">Orchid</name>
    <dbReference type="NCBI Taxonomy" id="94219"/>
    <lineage>
        <taxon>Eukaryota</taxon>
        <taxon>Viridiplantae</taxon>
        <taxon>Streptophyta</taxon>
        <taxon>Embryophyta</taxon>
        <taxon>Tracheophyta</taxon>
        <taxon>Spermatophyta</taxon>
        <taxon>Magnoliopsida</taxon>
        <taxon>Liliopsida</taxon>
        <taxon>Asparagales</taxon>
        <taxon>Orchidaceae</taxon>
        <taxon>Epidendroideae</taxon>
        <taxon>Malaxideae</taxon>
        <taxon>Dendrobiinae</taxon>
        <taxon>Dendrobium</taxon>
    </lineage>
</organism>
<accession>A0A8T3AMU8</accession>
<dbReference type="EMBL" id="JAGYWB010000015">
    <property type="protein sequence ID" value="KAI0497739.1"/>
    <property type="molecule type" value="Genomic_DNA"/>
</dbReference>
<dbReference type="Proteomes" id="UP000829196">
    <property type="component" value="Unassembled WGS sequence"/>
</dbReference>
<comment type="subcellular location">
    <subcellularLocation>
        <location evidence="1">Membrane</location>
        <topology evidence="1">Multi-pass membrane protein</topology>
    </subcellularLocation>
</comment>
<evidence type="ECO:0000256" key="3">
    <source>
        <dbReference type="ARBA" id="ARBA00022679"/>
    </source>
</evidence>
<feature type="transmembrane region" description="Helical" evidence="7">
    <location>
        <begin position="173"/>
        <end position="191"/>
    </location>
</feature>
<comment type="caution">
    <text evidence="8">The sequence shown here is derived from an EMBL/GenBank/DDBJ whole genome shotgun (WGS) entry which is preliminary data.</text>
</comment>
<evidence type="ECO:0000313" key="9">
    <source>
        <dbReference type="Proteomes" id="UP000829196"/>
    </source>
</evidence>
<feature type="transmembrane region" description="Helical" evidence="7">
    <location>
        <begin position="99"/>
        <end position="117"/>
    </location>
</feature>
<dbReference type="Gene3D" id="1.10.357.140">
    <property type="entry name" value="UbiA prenyltransferase"/>
    <property type="match status" value="1"/>
</dbReference>
<feature type="transmembrane region" description="Helical" evidence="7">
    <location>
        <begin position="123"/>
        <end position="152"/>
    </location>
</feature>
<evidence type="ECO:0000256" key="1">
    <source>
        <dbReference type="ARBA" id="ARBA00004141"/>
    </source>
</evidence>
<name>A0A8T3AMU8_DENNO</name>
<feature type="transmembrane region" description="Helical" evidence="7">
    <location>
        <begin position="277"/>
        <end position="296"/>
    </location>
</feature>
<feature type="transmembrane region" description="Helical" evidence="7">
    <location>
        <begin position="230"/>
        <end position="251"/>
    </location>
</feature>
<dbReference type="GO" id="GO:0016020">
    <property type="term" value="C:membrane"/>
    <property type="evidence" value="ECO:0007669"/>
    <property type="project" value="UniProtKB-SubCell"/>
</dbReference>
<dbReference type="SMR" id="A0A8T3AMU8"/>
<evidence type="ECO:0000256" key="4">
    <source>
        <dbReference type="ARBA" id="ARBA00022692"/>
    </source>
</evidence>
<feature type="transmembrane region" description="Helical" evidence="7">
    <location>
        <begin position="197"/>
        <end position="218"/>
    </location>
</feature>
<proteinExistence type="inferred from homology"/>
<dbReference type="PANTHER" id="PTHR43009:SF6">
    <property type="entry name" value="HOMOGENTISATE PHYTYLTRANSFERASE 1, CHLOROPLASTIC"/>
    <property type="match status" value="1"/>
</dbReference>
<keyword evidence="5 7" id="KW-1133">Transmembrane helix</keyword>
<sequence>MPFHRAHTSLHLRFHSIPGGCHSKKKQLVAAAKFSNVRNMGCHLYYHYAGKIGGHFDKLKSHKCCYANSQSSEAEDNGLMNVWKALICWLKIFYEFTRAYACIGAIMGVISSSLMAIESFSDISLPFFIGLLKVASVFACMVIYANGINQIFDIEIDKINKPHLPLVSGEMDMTRAVAITSAFAVMLPFLRWKKREITAMMSIIANLGIVLQISTFLHTQTFVLGRQANFSKPLILGTIVVSIFSAVIALFKDVPDIEGDKKFGIRSLAAFLGPKKVLWICFCLLEMVYIFAIVFGATSSHPWSKLITISSHSALGLILWKQSGSIDLKDKFSLQSFYMLIWKLLYAEYMLLPLSTLFLWVGIRGIIWIGHGDSPPVSSSYQPVAIPAWDDEAKPSSSSSIWLPALSPTSTLSWGSATSFGCVTSSTIGEIDGVIILSLVMVLEEDSADLPV</sequence>
<protein>
    <recommendedName>
        <fullName evidence="10">Homogentisate phytyltransferase</fullName>
    </recommendedName>
</protein>
<gene>
    <name evidence="8" type="ORF">KFK09_020973</name>
</gene>
<evidence type="ECO:0000256" key="2">
    <source>
        <dbReference type="ARBA" id="ARBA00005985"/>
    </source>
</evidence>
<feature type="transmembrane region" description="Helical" evidence="7">
    <location>
        <begin position="340"/>
        <end position="361"/>
    </location>
</feature>
<keyword evidence="4 7" id="KW-0812">Transmembrane</keyword>
<dbReference type="PANTHER" id="PTHR43009">
    <property type="entry name" value="HOMOGENTISATE SOLANESYLTRANSFERASE, CHLOROPLASTIC"/>
    <property type="match status" value="1"/>
</dbReference>
<dbReference type="InterPro" id="IPR000537">
    <property type="entry name" value="UbiA_prenyltransferase"/>
</dbReference>
<comment type="similarity">
    <text evidence="2">Belongs to the UbiA prenyltransferase family.</text>
</comment>
<evidence type="ECO:0000256" key="5">
    <source>
        <dbReference type="ARBA" id="ARBA00022989"/>
    </source>
</evidence>
<keyword evidence="6 7" id="KW-0472">Membrane</keyword>
<dbReference type="Pfam" id="PF01040">
    <property type="entry name" value="UbiA"/>
    <property type="match status" value="1"/>
</dbReference>
<evidence type="ECO:0008006" key="10">
    <source>
        <dbReference type="Google" id="ProtNLM"/>
    </source>
</evidence>
<dbReference type="Gene3D" id="1.20.120.1780">
    <property type="entry name" value="UbiA prenyltransferase"/>
    <property type="match status" value="1"/>
</dbReference>
<dbReference type="AlphaFoldDB" id="A0A8T3AMU8"/>
<dbReference type="OrthoDB" id="1502398at2759"/>
<dbReference type="GO" id="GO:0016765">
    <property type="term" value="F:transferase activity, transferring alkyl or aryl (other than methyl) groups"/>
    <property type="evidence" value="ECO:0007669"/>
    <property type="project" value="InterPro"/>
</dbReference>
<evidence type="ECO:0000313" key="8">
    <source>
        <dbReference type="EMBL" id="KAI0497739.1"/>
    </source>
</evidence>